<accession>A0A927M9P2</accession>
<dbReference type="AlphaFoldDB" id="A0A927M9P2"/>
<name>A0A927M9P2_9ACTN</name>
<dbReference type="InterPro" id="IPR029063">
    <property type="entry name" value="SAM-dependent_MTases_sf"/>
</dbReference>
<dbReference type="SUPFAM" id="SSF53335">
    <property type="entry name" value="S-adenosyl-L-methionine-dependent methyltransferases"/>
    <property type="match status" value="1"/>
</dbReference>
<dbReference type="Pfam" id="PF13489">
    <property type="entry name" value="Methyltransf_23"/>
    <property type="match status" value="1"/>
</dbReference>
<dbReference type="GO" id="GO:0032259">
    <property type="term" value="P:methylation"/>
    <property type="evidence" value="ECO:0007669"/>
    <property type="project" value="UniProtKB-KW"/>
</dbReference>
<evidence type="ECO:0000313" key="2">
    <source>
        <dbReference type="Proteomes" id="UP000649753"/>
    </source>
</evidence>
<dbReference type="RefSeq" id="WP_192768981.1">
    <property type="nucleotide sequence ID" value="NZ_JADBEB010000001.1"/>
</dbReference>
<keyword evidence="2" id="KW-1185">Reference proteome</keyword>
<reference evidence="1" key="1">
    <citation type="submission" date="2020-10" db="EMBL/GenBank/DDBJ databases">
        <title>Sequencing the genomes of 1000 actinobacteria strains.</title>
        <authorList>
            <person name="Klenk H.-P."/>
        </authorList>
    </citation>
    <scope>NUCLEOTIDE SEQUENCE</scope>
    <source>
        <strain evidence="1">DSM 46832</strain>
    </source>
</reference>
<dbReference type="EMBL" id="JADBEB010000001">
    <property type="protein sequence ID" value="MBE1489515.1"/>
    <property type="molecule type" value="Genomic_DNA"/>
</dbReference>
<comment type="caution">
    <text evidence="1">The sequence shown here is derived from an EMBL/GenBank/DDBJ whole genome shotgun (WGS) entry which is preliminary data.</text>
</comment>
<sequence length="196" mass="21185">MTGPTRPVVAARLGWEDEYRRGRWGYLADAVESARYAAIAAHIGPTALVLDVGCGASVLYDVLGGPRRPGAYLGVDWSLAALRSGGWGPGHGVVCGDVNDPPVRGRSDVIVLSEVLYYLDRPMDVVDRLHASLTDHGVLLITLYRPTVDRHPEWARYIDALAAGLLVRFPDMPPAEVVRTGRRTWTLHALPAPGSG</sequence>
<dbReference type="CDD" id="cd02440">
    <property type="entry name" value="AdoMet_MTases"/>
    <property type="match status" value="1"/>
</dbReference>
<dbReference type="Gene3D" id="3.40.50.150">
    <property type="entry name" value="Vaccinia Virus protein VP39"/>
    <property type="match status" value="1"/>
</dbReference>
<protein>
    <submittedName>
        <fullName evidence="1">SAM-dependent methyltransferase</fullName>
    </submittedName>
</protein>
<keyword evidence="1" id="KW-0489">Methyltransferase</keyword>
<dbReference type="GO" id="GO:0008168">
    <property type="term" value="F:methyltransferase activity"/>
    <property type="evidence" value="ECO:0007669"/>
    <property type="project" value="UniProtKB-KW"/>
</dbReference>
<keyword evidence="1" id="KW-0808">Transferase</keyword>
<organism evidence="1 2">
    <name type="scientific">Plantactinospora soyae</name>
    <dbReference type="NCBI Taxonomy" id="1544732"/>
    <lineage>
        <taxon>Bacteria</taxon>
        <taxon>Bacillati</taxon>
        <taxon>Actinomycetota</taxon>
        <taxon>Actinomycetes</taxon>
        <taxon>Micromonosporales</taxon>
        <taxon>Micromonosporaceae</taxon>
        <taxon>Plantactinospora</taxon>
    </lineage>
</organism>
<dbReference type="Proteomes" id="UP000649753">
    <property type="component" value="Unassembled WGS sequence"/>
</dbReference>
<evidence type="ECO:0000313" key="1">
    <source>
        <dbReference type="EMBL" id="MBE1489515.1"/>
    </source>
</evidence>
<proteinExistence type="predicted"/>
<gene>
    <name evidence="1" type="ORF">H4W31_005153</name>
</gene>